<accession>A0A1G9NX73</accession>
<name>A0A1G9NX73_9FLAO</name>
<organism evidence="1 2">
    <name type="scientific">Kriegella aquimaris</name>
    <dbReference type="NCBI Taxonomy" id="192904"/>
    <lineage>
        <taxon>Bacteria</taxon>
        <taxon>Pseudomonadati</taxon>
        <taxon>Bacteroidota</taxon>
        <taxon>Flavobacteriia</taxon>
        <taxon>Flavobacteriales</taxon>
        <taxon>Flavobacteriaceae</taxon>
        <taxon>Kriegella</taxon>
    </lineage>
</organism>
<protein>
    <submittedName>
        <fullName evidence="1">Uncharacterized protein</fullName>
    </submittedName>
</protein>
<reference evidence="1 2" key="1">
    <citation type="submission" date="2016-10" db="EMBL/GenBank/DDBJ databases">
        <authorList>
            <person name="de Groot N.N."/>
        </authorList>
    </citation>
    <scope>NUCLEOTIDE SEQUENCE [LARGE SCALE GENOMIC DNA]</scope>
    <source>
        <strain evidence="1 2">DSM 19886</strain>
    </source>
</reference>
<dbReference type="Proteomes" id="UP000199440">
    <property type="component" value="Unassembled WGS sequence"/>
</dbReference>
<sequence>MEKQNRSICTTCYNQSFCVLTTDKSDITSCSEYENNVDFKFESKRRFDKLKKVGRRNPYKTGKQFA</sequence>
<dbReference type="EMBL" id="FNGV01000003">
    <property type="protein sequence ID" value="SDL91232.1"/>
    <property type="molecule type" value="Genomic_DNA"/>
</dbReference>
<proteinExistence type="predicted"/>
<evidence type="ECO:0000313" key="1">
    <source>
        <dbReference type="EMBL" id="SDL91232.1"/>
    </source>
</evidence>
<gene>
    <name evidence="1" type="ORF">SAMN04488514_103365</name>
</gene>
<dbReference type="STRING" id="192904.SAMN04488514_103365"/>
<evidence type="ECO:0000313" key="2">
    <source>
        <dbReference type="Proteomes" id="UP000199440"/>
    </source>
</evidence>
<dbReference type="AlphaFoldDB" id="A0A1G9NX73"/>
<keyword evidence="2" id="KW-1185">Reference proteome</keyword>